<protein>
    <recommendedName>
        <fullName evidence="4">FAM194 C-terminal domain-containing protein</fullName>
    </recommendedName>
</protein>
<feature type="compositionally biased region" description="Basic and acidic residues" evidence="1">
    <location>
        <begin position="445"/>
        <end position="455"/>
    </location>
</feature>
<feature type="compositionally biased region" description="Basic and acidic residues" evidence="1">
    <location>
        <begin position="277"/>
        <end position="433"/>
    </location>
</feature>
<dbReference type="OrthoDB" id="331263at2759"/>
<proteinExistence type="predicted"/>
<evidence type="ECO:0000313" key="2">
    <source>
        <dbReference type="EMBL" id="CAB3226425.1"/>
    </source>
</evidence>
<sequence>MKVKETVNPTQCECRDKPPMCPCFQRFRNTCLFEYCKAILAENITADSASGEDSFGNTKKLTHPTVHRRVESNKRIDDLVPVIDRNKVTCPRCLALYKRTYEASKCEKTATFEICDHCRIKAENQPIQKHVEKKKIVCINTKPVSRVESELLGSDYKCLNLPSHELEDLYQSSTFRPGSCVTDFEKHASRDDLQFEYFKTTSEEKLNEGKLNHACRAKCLSEPIVYVDREEKLKEFQKLLESTAKAITGFDKGMVYYFPKTSKIELKRHVSTSELIRDTQAKEKEKESKRREEAERERLEREEKERLAEEKRRLKLLEKAKATKQSKKESKEPKIEEPTADLSKEPKSAKESKEPKTSKKSIEPKPPKEPKEPKPPKEPKESKAPKEPKESKPPKEPKEPKPPKEPKESQKKSENNLKKMKLFNKEQEQKKNDNDEDEVAALVRSLREQRERDRVGNALPQPVSIPREPRIEEKKEKKKVKKSKPKNPQRKIVEIVVPESTIEIDEIEKPDVEDIIIREDILKYKLPNLPPDPLMQGIGEKVIPMLFKSKYADEPLEINVKPDIIEEPAVKREGRENKASGVLRYSLSDRTFIEKGWTVLPVEKVVRKMNVYRMRPAQPEFDWFQHNKNKGAMTYDSGDKLAEFDDNGRGRWYYRNGRLALDYYDTEEANAQQRYVVYSSGEPDDRGRSRPVTVLATFDYQGNGVVFDHAGKIRIKYNQTDGIVLDRGIGPVTHWKWHTLNDPPVLQQVMIDTQMAHKDPKILKMGGPADSKVRPDNEEMLAIEFDNFIKEKSKKMSQSFKPFQIRMKALKINEQFSLKVLDQANVYLIFRDGSVNLKQNIGMVLDPQEIVDTDIAELGEVTNNMERFPARTDSIAALQRTIANAQQYEKTRTERDRMLRPPGPCISADYFAAVQSKPLRRPLNTISTPQSRLVTGADGCKCTRKPSFSNLYYNSRLY</sequence>
<gene>
    <name evidence="2" type="ORF">APLA_LOCUS2860</name>
</gene>
<name>A0A8S0Z2C8_ARCPL</name>
<keyword evidence="3" id="KW-1185">Reference proteome</keyword>
<evidence type="ECO:0000313" key="3">
    <source>
        <dbReference type="Proteomes" id="UP000494106"/>
    </source>
</evidence>
<evidence type="ECO:0000256" key="1">
    <source>
        <dbReference type="SAM" id="MobiDB-lite"/>
    </source>
</evidence>
<evidence type="ECO:0008006" key="4">
    <source>
        <dbReference type="Google" id="ProtNLM"/>
    </source>
</evidence>
<dbReference type="EMBL" id="CADEBC010000208">
    <property type="protein sequence ID" value="CAB3226425.1"/>
    <property type="molecule type" value="Genomic_DNA"/>
</dbReference>
<feature type="region of interest" description="Disordered" evidence="1">
    <location>
        <begin position="277"/>
        <end position="488"/>
    </location>
</feature>
<comment type="caution">
    <text evidence="2">The sequence shown here is derived from an EMBL/GenBank/DDBJ whole genome shotgun (WGS) entry which is preliminary data.</text>
</comment>
<feature type="compositionally biased region" description="Basic residues" evidence="1">
    <location>
        <begin position="476"/>
        <end position="488"/>
    </location>
</feature>
<dbReference type="Proteomes" id="UP000494106">
    <property type="component" value="Unassembled WGS sequence"/>
</dbReference>
<accession>A0A8S0Z2C8</accession>
<dbReference type="AlphaFoldDB" id="A0A8S0Z2C8"/>
<reference evidence="2 3" key="1">
    <citation type="submission" date="2020-04" db="EMBL/GenBank/DDBJ databases">
        <authorList>
            <person name="Wallbank WR R."/>
            <person name="Pardo Diaz C."/>
            <person name="Kozak K."/>
            <person name="Martin S."/>
            <person name="Jiggins C."/>
            <person name="Moest M."/>
            <person name="Warren A I."/>
            <person name="Byers J.R.P. K."/>
            <person name="Montejo-Kovacevich G."/>
            <person name="Yen C E."/>
        </authorList>
    </citation>
    <scope>NUCLEOTIDE SEQUENCE [LARGE SCALE GENOMIC DNA]</scope>
</reference>
<organism evidence="2 3">
    <name type="scientific">Arctia plantaginis</name>
    <name type="common">Wood tiger moth</name>
    <name type="synonym">Phalaena plantaginis</name>
    <dbReference type="NCBI Taxonomy" id="874455"/>
    <lineage>
        <taxon>Eukaryota</taxon>
        <taxon>Metazoa</taxon>
        <taxon>Ecdysozoa</taxon>
        <taxon>Arthropoda</taxon>
        <taxon>Hexapoda</taxon>
        <taxon>Insecta</taxon>
        <taxon>Pterygota</taxon>
        <taxon>Neoptera</taxon>
        <taxon>Endopterygota</taxon>
        <taxon>Lepidoptera</taxon>
        <taxon>Glossata</taxon>
        <taxon>Ditrysia</taxon>
        <taxon>Noctuoidea</taxon>
        <taxon>Erebidae</taxon>
        <taxon>Arctiinae</taxon>
        <taxon>Arctia</taxon>
    </lineage>
</organism>